<evidence type="ECO:0000313" key="1">
    <source>
        <dbReference type="EMBL" id="MFD1787832.1"/>
    </source>
</evidence>
<reference evidence="2" key="1">
    <citation type="journal article" date="2019" name="Int. J. Syst. Evol. Microbiol.">
        <title>The Global Catalogue of Microorganisms (GCM) 10K type strain sequencing project: providing services to taxonomists for standard genome sequencing and annotation.</title>
        <authorList>
            <consortium name="The Broad Institute Genomics Platform"/>
            <consortium name="The Broad Institute Genome Sequencing Center for Infectious Disease"/>
            <person name="Wu L."/>
            <person name="Ma J."/>
        </authorList>
    </citation>
    <scope>NUCLEOTIDE SEQUENCE [LARGE SCALE GENOMIC DNA]</scope>
    <source>
        <strain evidence="2">Q85</strain>
    </source>
</reference>
<comment type="caution">
    <text evidence="1">The sequence shown here is derived from an EMBL/GenBank/DDBJ whole genome shotgun (WGS) entry which is preliminary data.</text>
</comment>
<evidence type="ECO:0000313" key="2">
    <source>
        <dbReference type="Proteomes" id="UP001597283"/>
    </source>
</evidence>
<proteinExistence type="predicted"/>
<name>A0ABW4NCF5_9SPHN</name>
<dbReference type="Proteomes" id="UP001597283">
    <property type="component" value="Unassembled WGS sequence"/>
</dbReference>
<keyword evidence="2" id="KW-1185">Reference proteome</keyword>
<dbReference type="EMBL" id="JBHUFC010000003">
    <property type="protein sequence ID" value="MFD1787832.1"/>
    <property type="molecule type" value="Genomic_DNA"/>
</dbReference>
<dbReference type="Pfam" id="PF10094">
    <property type="entry name" value="DUF2332"/>
    <property type="match status" value="1"/>
</dbReference>
<accession>A0ABW4NCF5</accession>
<dbReference type="PIRSF" id="PIRSF012608">
    <property type="entry name" value="UCP012608"/>
    <property type="match status" value="1"/>
</dbReference>
<sequence length="352" mass="38111">MDRAERARTAFRRQADFCDAMDAPKTAAIARGLADVLDRDTQVGRVVLDWSGDPIADALPLRLVGGLHALHRAGAAVGFDRDIDRLRAALVEHEAALLPWLDGPPQTNEPGRSAALMTGLLHLAERYGPRFELLELGSSAGLNLLIDRYRFDLGGVAVGPQSPVLIRPEWRGNPPPEAAVEVVSVRGVDVAPIDLTDPAAADRLAAYVWIDATERQARLDRAIAMVRDRGVRLDRGDAAEWLDVRLAEPQPAGVTRVVLHSVVWQYLGSERQARIRDAIHAAGARATAERPFGWVMLEPNRDLAAHEVRVRGWPGGQGMEVVAHAHAHGAWVDGLAVPEVASDYVLSGVAPV</sequence>
<dbReference type="RefSeq" id="WP_380940193.1">
    <property type="nucleotide sequence ID" value="NZ_JBHUFC010000003.1"/>
</dbReference>
<dbReference type="InterPro" id="IPR011200">
    <property type="entry name" value="UCP012608"/>
</dbReference>
<protein>
    <submittedName>
        <fullName evidence="1">DUF2332 domain-containing protein</fullName>
    </submittedName>
</protein>
<gene>
    <name evidence="1" type="ORF">ACFSC3_09615</name>
</gene>
<organism evidence="1 2">
    <name type="scientific">Sphingomonas floccifaciens</name>
    <dbReference type="NCBI Taxonomy" id="1844115"/>
    <lineage>
        <taxon>Bacteria</taxon>
        <taxon>Pseudomonadati</taxon>
        <taxon>Pseudomonadota</taxon>
        <taxon>Alphaproteobacteria</taxon>
        <taxon>Sphingomonadales</taxon>
        <taxon>Sphingomonadaceae</taxon>
        <taxon>Sphingomonas</taxon>
    </lineage>
</organism>